<dbReference type="AlphaFoldDB" id="A0A1G6WNX9"/>
<dbReference type="Gene3D" id="3.40.50.2300">
    <property type="match status" value="1"/>
</dbReference>
<reference evidence="3" key="1">
    <citation type="submission" date="2016-10" db="EMBL/GenBank/DDBJ databases">
        <authorList>
            <person name="Varghese N."/>
            <person name="Submissions S."/>
        </authorList>
    </citation>
    <scope>NUCLEOTIDE SEQUENCE [LARGE SCALE GENOMIC DNA]</scope>
    <source>
        <strain evidence="3">CGMCC 1.9108</strain>
    </source>
</reference>
<protein>
    <recommendedName>
        <fullName evidence="4">Response regulatory domain-containing protein</fullName>
    </recommendedName>
</protein>
<keyword evidence="3" id="KW-1185">Reference proteome</keyword>
<accession>A0A1G6WNX9</accession>
<evidence type="ECO:0000313" key="3">
    <source>
        <dbReference type="Proteomes" id="UP000199628"/>
    </source>
</evidence>
<name>A0A1G6WNX9_9RHOB</name>
<dbReference type="Proteomes" id="UP000199628">
    <property type="component" value="Unassembled WGS sequence"/>
</dbReference>
<dbReference type="SUPFAM" id="SSF52172">
    <property type="entry name" value="CheY-like"/>
    <property type="match status" value="1"/>
</dbReference>
<sequence>MRHFAVGPDCSGSLLGWMKAWLKPPLHPGRKAAFANDQSSENDFASGKVPPSKDDFNPPARLLGMAMDLIGPGLLLGRSVLVVGTSWRATGHVAGWLEDLGADVVTSKNMDHALGMLERKHDDCSLLVVMMDGTRDDDEIFDFLALIRLKHEDVPVLLLSRALDGNDYRGSGGAICDVALKIPIGRIAFEMGVLQAFVLRNDPDPA</sequence>
<organism evidence="2 3">
    <name type="scientific">Ruegeria marina</name>
    <dbReference type="NCBI Taxonomy" id="639004"/>
    <lineage>
        <taxon>Bacteria</taxon>
        <taxon>Pseudomonadati</taxon>
        <taxon>Pseudomonadota</taxon>
        <taxon>Alphaproteobacteria</taxon>
        <taxon>Rhodobacterales</taxon>
        <taxon>Roseobacteraceae</taxon>
        <taxon>Ruegeria</taxon>
    </lineage>
</organism>
<evidence type="ECO:0008006" key="4">
    <source>
        <dbReference type="Google" id="ProtNLM"/>
    </source>
</evidence>
<evidence type="ECO:0000313" key="2">
    <source>
        <dbReference type="EMBL" id="SDD67499.1"/>
    </source>
</evidence>
<dbReference type="EMBL" id="FMZV01000009">
    <property type="protein sequence ID" value="SDD67499.1"/>
    <property type="molecule type" value="Genomic_DNA"/>
</dbReference>
<proteinExistence type="predicted"/>
<evidence type="ECO:0000256" key="1">
    <source>
        <dbReference type="SAM" id="MobiDB-lite"/>
    </source>
</evidence>
<gene>
    <name evidence="2" type="ORF">SAMN04488239_109128</name>
</gene>
<feature type="region of interest" description="Disordered" evidence="1">
    <location>
        <begin position="32"/>
        <end position="53"/>
    </location>
</feature>
<dbReference type="InterPro" id="IPR011006">
    <property type="entry name" value="CheY-like_superfamily"/>
</dbReference>